<dbReference type="HOGENOM" id="CLU_2022910_0_0_6"/>
<feature type="transmembrane region" description="Helical" evidence="1">
    <location>
        <begin position="7"/>
        <end position="26"/>
    </location>
</feature>
<evidence type="ECO:0008006" key="4">
    <source>
        <dbReference type="Google" id="ProtNLM"/>
    </source>
</evidence>
<dbReference type="KEGG" id="cza:CYCME_1290"/>
<keyword evidence="1" id="KW-0812">Transmembrane</keyword>
<dbReference type="RefSeq" id="WP_020932467.1">
    <property type="nucleotide sequence ID" value="NC_021917.1"/>
</dbReference>
<keyword evidence="1" id="KW-1133">Transmembrane helix</keyword>
<evidence type="ECO:0000256" key="1">
    <source>
        <dbReference type="SAM" id="Phobius"/>
    </source>
</evidence>
<evidence type="ECO:0000313" key="2">
    <source>
        <dbReference type="EMBL" id="AGS39619.1"/>
    </source>
</evidence>
<reference evidence="3" key="2">
    <citation type="journal article" date="2016" name="Environ. Microbiol. Rep.">
        <title>Analysis of defence systems and a conjugative IncP-1 plasmid in the marine polyaromatic hydrocarbons-degrading bacterium Cycloclasticus sp. 78-ME.</title>
        <authorList>
            <person name="Yakimov M.M."/>
            <person name="Crisafi F."/>
            <person name="Messina E."/>
            <person name="Smedile F."/>
            <person name="Lopatina A."/>
            <person name="Denaro R."/>
            <person name="Pieper D.H."/>
            <person name="Golyshin P.N."/>
            <person name="Giuliano L."/>
        </authorList>
    </citation>
    <scope>NUCLEOTIDE SEQUENCE [LARGE SCALE GENOMIC DNA]</scope>
    <source>
        <strain evidence="3">78-ME</strain>
    </source>
</reference>
<reference evidence="2 3" key="1">
    <citation type="submission" date="2013-05" db="EMBL/GenBank/DDBJ databases">
        <title>Between feast and famine: a lifestyle of most important marine PAH-degrading bacterium Cycloclasticus sp. 7ME.</title>
        <authorList>
            <person name="Yakimov M.M."/>
            <person name="Messina E."/>
            <person name="Genovese M."/>
            <person name="Denaro R."/>
            <person name="Crisafi F."/>
            <person name="Russo D."/>
            <person name="Cappello S."/>
            <person name="Santisi S."/>
            <person name="Smedile F."/>
            <person name="Golyshina O.V."/>
            <person name="Tran H."/>
            <person name="Pieper D.H."/>
            <person name="Golyshin P.N."/>
            <person name="Giuliano L."/>
        </authorList>
    </citation>
    <scope>NUCLEOTIDE SEQUENCE [LARGE SCALE GENOMIC DNA]</scope>
    <source>
        <strain evidence="2 3">78-ME</strain>
    </source>
</reference>
<name>S5T7P9_9GAMM</name>
<dbReference type="PATRIC" id="fig|1198232.3.peg.1285"/>
<proteinExistence type="predicted"/>
<sequence>MKHINHIIVYSMLVLSMLVLPMQNVWSMANMSPCDMDMSSHDMSNMDMSGCSTSMGDLSSTDIVADIDCGDNHCNKCFHSSSFILTPSAVLKKNINRYFFAVFESNYLSYFAPLDSPPPIIS</sequence>
<dbReference type="EMBL" id="CP005996">
    <property type="protein sequence ID" value="AGS39619.1"/>
    <property type="molecule type" value="Genomic_DNA"/>
</dbReference>
<dbReference type="AlphaFoldDB" id="S5T7P9"/>
<dbReference type="Proteomes" id="UP000015380">
    <property type="component" value="Chromosome"/>
</dbReference>
<keyword evidence="1" id="KW-0472">Membrane</keyword>
<keyword evidence="3" id="KW-1185">Reference proteome</keyword>
<protein>
    <recommendedName>
        <fullName evidence="4">DUF2946 domain-containing protein</fullName>
    </recommendedName>
</protein>
<accession>S5T7P9</accession>
<organism evidence="2 3">
    <name type="scientific">Cycloclasticus zancles 78-ME</name>
    <dbReference type="NCBI Taxonomy" id="1198232"/>
    <lineage>
        <taxon>Bacteria</taxon>
        <taxon>Pseudomonadati</taxon>
        <taxon>Pseudomonadota</taxon>
        <taxon>Gammaproteobacteria</taxon>
        <taxon>Thiotrichales</taxon>
        <taxon>Piscirickettsiaceae</taxon>
        <taxon>Cycloclasticus</taxon>
    </lineage>
</organism>
<evidence type="ECO:0000313" key="3">
    <source>
        <dbReference type="Proteomes" id="UP000015380"/>
    </source>
</evidence>
<gene>
    <name evidence="2" type="ORF">CYCME_1290</name>
</gene>